<sequence length="61" mass="6534">MQAHEQAHRQSVVFQPLNGPIELDPAFLEFVGGGTPKGTWSEESLVASLATGTEPTPKGTW</sequence>
<dbReference type="EMBL" id="CP104562">
    <property type="protein sequence ID" value="UXH78471.1"/>
    <property type="molecule type" value="Genomic_DNA"/>
</dbReference>
<gene>
    <name evidence="1" type="ORF">N4261_00585</name>
</gene>
<keyword evidence="2" id="KW-1185">Reference proteome</keyword>
<accession>A0ABY6B2M7</accession>
<evidence type="ECO:0000313" key="2">
    <source>
        <dbReference type="Proteomes" id="UP001064933"/>
    </source>
</evidence>
<dbReference type="RefSeq" id="WP_261758269.1">
    <property type="nucleotide sequence ID" value="NZ_CP104562.2"/>
</dbReference>
<evidence type="ECO:0000313" key="1">
    <source>
        <dbReference type="EMBL" id="UXH78471.1"/>
    </source>
</evidence>
<reference evidence="1" key="1">
    <citation type="submission" date="2022-10" db="EMBL/GenBank/DDBJ databases">
        <title>Characterization and whole genome sequencing of a new Roseateles species, isolated from fresh water.</title>
        <authorList>
            <person name="Guliayeva D.Y."/>
            <person name="Akhremchuk A.E."/>
            <person name="Sikolenko M.A."/>
            <person name="Valentovich L.N."/>
            <person name="Sidarenka A.V."/>
        </authorList>
    </citation>
    <scope>NUCLEOTIDE SEQUENCE</scope>
    <source>
        <strain evidence="1">BIM B-1768</strain>
    </source>
</reference>
<proteinExistence type="predicted"/>
<name>A0ABY6B2M7_9BURK</name>
<dbReference type="Proteomes" id="UP001064933">
    <property type="component" value="Chromosome"/>
</dbReference>
<organism evidence="1 2">
    <name type="scientific">Roseateles amylovorans</name>
    <dbReference type="NCBI Taxonomy" id="2978473"/>
    <lineage>
        <taxon>Bacteria</taxon>
        <taxon>Pseudomonadati</taxon>
        <taxon>Pseudomonadota</taxon>
        <taxon>Betaproteobacteria</taxon>
        <taxon>Burkholderiales</taxon>
        <taxon>Sphaerotilaceae</taxon>
        <taxon>Roseateles</taxon>
    </lineage>
</organism>
<protein>
    <submittedName>
        <fullName evidence="1">Uncharacterized protein</fullName>
    </submittedName>
</protein>